<reference evidence="3" key="3">
    <citation type="submission" date="2016-08" db="EMBL/GenBank/DDBJ databases">
        <title>Sequencing, Assembly and Comparative Genomics of S. aureofaciens ATCC 10762.</title>
        <authorList>
            <person name="Gradnigo J.S."/>
            <person name="Johnson N."/>
            <person name="Somerville G.A."/>
        </authorList>
    </citation>
    <scope>NUCLEOTIDE SEQUENCE [LARGE SCALE GENOMIC DNA]</scope>
    <source>
        <strain evidence="3">ATCC 10762</strain>
    </source>
</reference>
<feature type="region of interest" description="Disordered" evidence="1">
    <location>
        <begin position="89"/>
        <end position="116"/>
    </location>
</feature>
<accession>A0A8H9LQG6</accession>
<name>A0A1E7N980_KITAU</name>
<keyword evidence="4" id="KW-1185">Reference proteome</keyword>
<reference evidence="2" key="5">
    <citation type="submission" date="2020-09" db="EMBL/GenBank/DDBJ databases">
        <authorList>
            <person name="Sun Q."/>
            <person name="Ohkuma M."/>
        </authorList>
    </citation>
    <scope>NUCLEOTIDE SEQUENCE</scope>
    <source>
        <strain evidence="2">JCM 4434</strain>
    </source>
</reference>
<protein>
    <submittedName>
        <fullName evidence="3">Uncharacterized protein</fullName>
    </submittedName>
</protein>
<organism evidence="3 4">
    <name type="scientific">Kitasatospora aureofaciens</name>
    <name type="common">Streptomyces aureofaciens</name>
    <dbReference type="NCBI Taxonomy" id="1894"/>
    <lineage>
        <taxon>Bacteria</taxon>
        <taxon>Bacillati</taxon>
        <taxon>Actinomycetota</taxon>
        <taxon>Actinomycetes</taxon>
        <taxon>Kitasatosporales</taxon>
        <taxon>Streptomycetaceae</taxon>
        <taxon>Kitasatospora</taxon>
    </lineage>
</organism>
<dbReference type="EMBL" id="BMUB01000017">
    <property type="protein sequence ID" value="GGU95996.1"/>
    <property type="molecule type" value="Genomic_DNA"/>
</dbReference>
<feature type="compositionally biased region" description="Low complexity" evidence="1">
    <location>
        <begin position="102"/>
        <end position="113"/>
    </location>
</feature>
<dbReference type="Proteomes" id="UP000037395">
    <property type="component" value="Unassembled WGS sequence"/>
</dbReference>
<evidence type="ECO:0000313" key="3">
    <source>
        <dbReference type="EMBL" id="OEV37239.1"/>
    </source>
</evidence>
<dbReference type="EMBL" id="JPRF03000021">
    <property type="protein sequence ID" value="OEV37239.1"/>
    <property type="molecule type" value="Genomic_DNA"/>
</dbReference>
<dbReference type="AlphaFoldDB" id="A0A1E7N980"/>
<reference evidence="3 4" key="2">
    <citation type="submission" date="2014-07" db="EMBL/GenBank/DDBJ databases">
        <authorList>
            <person name="Zhang J.E."/>
            <person name="Yang H."/>
            <person name="Guo J."/>
            <person name="Deng Z."/>
            <person name="Luo H."/>
            <person name="Luo M."/>
            <person name="Zhao B."/>
        </authorList>
    </citation>
    <scope>NUCLEOTIDE SEQUENCE [LARGE SCALE GENOMIC DNA]</scope>
    <source>
        <strain evidence="3">ATCC 10762</strain>
        <strain evidence="4">ATCC 10762 / DSM 40127 / CCM 3239 / JCM 4008 / LMG 5968 / NBRC 12843 / NCIMB 8234 / A-377</strain>
    </source>
</reference>
<evidence type="ECO:0000313" key="2">
    <source>
        <dbReference type="EMBL" id="GGU95996.1"/>
    </source>
</evidence>
<accession>A0A1E7N980</accession>
<reference evidence="4" key="4">
    <citation type="submission" date="2016-08" db="EMBL/GenBank/DDBJ databases">
        <title>Sequencing, assembly and comparative genomics of S. aureofaciens ATCC 10762.</title>
        <authorList>
            <person name="Gradnigo J.S."/>
            <person name="Johnson N."/>
            <person name="Somerville G.A."/>
        </authorList>
    </citation>
    <scope>NUCLEOTIDE SEQUENCE [LARGE SCALE GENOMIC DNA]</scope>
    <source>
        <strain evidence="4">ATCC 10762 / DSM 40127 / CCM 3239 / JCM 4008 / LMG 5968 / NBRC 12843 / NCIMB 8234 / A-377</strain>
    </source>
</reference>
<gene>
    <name evidence="2" type="ORF">GCM10010502_57450</name>
    <name evidence="3" type="ORF">HS99_0005400</name>
</gene>
<reference evidence="2" key="1">
    <citation type="journal article" date="2014" name="Int. J. Syst. Evol. Microbiol.">
        <title>Complete genome sequence of Corynebacterium casei LMG S-19264T (=DSM 44701T), isolated from a smear-ripened cheese.</title>
        <authorList>
            <consortium name="US DOE Joint Genome Institute (JGI-PGF)"/>
            <person name="Walter F."/>
            <person name="Albersmeier A."/>
            <person name="Kalinowski J."/>
            <person name="Ruckert C."/>
        </authorList>
    </citation>
    <scope>NUCLEOTIDE SEQUENCE</scope>
    <source>
        <strain evidence="2">JCM 4434</strain>
    </source>
</reference>
<proteinExistence type="predicted"/>
<comment type="caution">
    <text evidence="3">The sequence shown here is derived from an EMBL/GenBank/DDBJ whole genome shotgun (WGS) entry which is preliminary data.</text>
</comment>
<sequence length="154" mass="15044">MVAGFGQRGGDELGLAPVAVGWDHQTAGDLVGVGRAVVEADQVKAQVHGGGLASGGEDVAVVDIEDVRIDGGLGVAAGQFPGVGPVGGGALPVEESGRAQDEGAGAQGSDAGAGRVGGSHRFDEVGGRFAVRVGPPGHDHRVGSGEVFESVVGF</sequence>
<evidence type="ECO:0000256" key="1">
    <source>
        <dbReference type="SAM" id="MobiDB-lite"/>
    </source>
</evidence>
<dbReference type="Proteomes" id="UP000610124">
    <property type="component" value="Unassembled WGS sequence"/>
</dbReference>
<evidence type="ECO:0000313" key="4">
    <source>
        <dbReference type="Proteomes" id="UP000037395"/>
    </source>
</evidence>